<dbReference type="KEGG" id="sng:SNE_A09460"/>
<comment type="subcellular location">
    <subcellularLocation>
        <location evidence="1">Cell membrane</location>
        <topology evidence="1">Multi-pass membrane protein</topology>
    </subcellularLocation>
</comment>
<proteinExistence type="inferred from homology"/>
<dbReference type="STRING" id="331113.SNE_A09460"/>
<dbReference type="HOGENOM" id="CLU_394765_0_0_0"/>
<dbReference type="InterPro" id="IPR003838">
    <property type="entry name" value="ABC3_permease_C"/>
</dbReference>
<organism evidence="9 10">
    <name type="scientific">Simkania negevensis (strain ATCC VR-1471 / DSM 27360 / Z)</name>
    <dbReference type="NCBI Taxonomy" id="331113"/>
    <lineage>
        <taxon>Bacteria</taxon>
        <taxon>Pseudomonadati</taxon>
        <taxon>Chlamydiota</taxon>
        <taxon>Chlamydiia</taxon>
        <taxon>Parachlamydiales</taxon>
        <taxon>Simkaniaceae</taxon>
        <taxon>Simkania</taxon>
    </lineage>
</organism>
<dbReference type="eggNOG" id="COG4591">
    <property type="taxonomic scope" value="Bacteria"/>
</dbReference>
<dbReference type="AlphaFoldDB" id="F8L7S7"/>
<feature type="transmembrane region" description="Helical" evidence="7">
    <location>
        <begin position="663"/>
        <end position="684"/>
    </location>
</feature>
<evidence type="ECO:0000256" key="7">
    <source>
        <dbReference type="SAM" id="Phobius"/>
    </source>
</evidence>
<name>F8L7S7_SIMNZ</name>
<accession>F8L7S7</accession>
<keyword evidence="10" id="KW-1185">Reference proteome</keyword>
<dbReference type="RefSeq" id="WP_013943290.1">
    <property type="nucleotide sequence ID" value="NC_015713.1"/>
</dbReference>
<feature type="transmembrane region" description="Helical" evidence="7">
    <location>
        <begin position="555"/>
        <end position="580"/>
    </location>
</feature>
<evidence type="ECO:0000259" key="8">
    <source>
        <dbReference type="Pfam" id="PF02687"/>
    </source>
</evidence>
<gene>
    <name evidence="9" type="ordered locus">SNE_A09460</name>
</gene>
<dbReference type="Pfam" id="PF02687">
    <property type="entry name" value="FtsX"/>
    <property type="match status" value="1"/>
</dbReference>
<evidence type="ECO:0000313" key="10">
    <source>
        <dbReference type="Proteomes" id="UP000000496"/>
    </source>
</evidence>
<keyword evidence="5 7" id="KW-1133">Transmembrane helix</keyword>
<reference key="1">
    <citation type="journal article" date="2011" name="Mol. Biol. Evol.">
        <title>Unity in variety -- the pan-genome of the Chlamydiae.</title>
        <authorList>
            <person name="Collingro A."/>
            <person name="Tischler P."/>
            <person name="Weinmaier T."/>
            <person name="Penz T."/>
            <person name="Heinz E."/>
            <person name="Brunham R.C."/>
            <person name="Read T.D."/>
            <person name="Bavoil P.M."/>
            <person name="Sachse K."/>
            <person name="Kahane S."/>
            <person name="Friedman M.G."/>
            <person name="Rattei T."/>
            <person name="Myers G.S.A."/>
            <person name="Horn M."/>
        </authorList>
    </citation>
    <scope>NUCLEOTIDE SEQUENCE</scope>
    <source>
        <strain>Z</strain>
    </source>
</reference>
<evidence type="ECO:0000256" key="1">
    <source>
        <dbReference type="ARBA" id="ARBA00004651"/>
    </source>
</evidence>
<dbReference type="PANTHER" id="PTHR30489">
    <property type="entry name" value="LIPOPROTEIN-RELEASING SYSTEM TRANSMEMBRANE PROTEIN LOLE"/>
    <property type="match status" value="1"/>
</dbReference>
<evidence type="ECO:0000256" key="3">
    <source>
        <dbReference type="ARBA" id="ARBA00022475"/>
    </source>
</evidence>
<evidence type="ECO:0000256" key="2">
    <source>
        <dbReference type="ARBA" id="ARBA00005236"/>
    </source>
</evidence>
<feature type="transmembrane region" description="Helical" evidence="7">
    <location>
        <begin position="601"/>
        <end position="627"/>
    </location>
</feature>
<dbReference type="GO" id="GO:0044874">
    <property type="term" value="P:lipoprotein localization to outer membrane"/>
    <property type="evidence" value="ECO:0007669"/>
    <property type="project" value="TreeGrafter"/>
</dbReference>
<keyword evidence="4 7" id="KW-0812">Transmembrane</keyword>
<dbReference type="PANTHER" id="PTHR30489:SF0">
    <property type="entry name" value="LIPOPROTEIN-RELEASING SYSTEM TRANSMEMBRANE PROTEIN LOLE"/>
    <property type="match status" value="1"/>
</dbReference>
<dbReference type="GO" id="GO:0098797">
    <property type="term" value="C:plasma membrane protein complex"/>
    <property type="evidence" value="ECO:0007669"/>
    <property type="project" value="TreeGrafter"/>
</dbReference>
<reference evidence="9 10" key="2">
    <citation type="journal article" date="2011" name="Mol. Biol. Evol.">
        <title>Unity in variety--the pan-genome of the Chlamydiae.</title>
        <authorList>
            <person name="Collingro A."/>
            <person name="Tischler P."/>
            <person name="Weinmaier T."/>
            <person name="Penz T."/>
            <person name="Heinz E."/>
            <person name="Brunham R.C."/>
            <person name="Read T.D."/>
            <person name="Bavoil P.M."/>
            <person name="Sachse K."/>
            <person name="Kahane S."/>
            <person name="Friedman M.G."/>
            <person name="Rattei T."/>
            <person name="Myers G.S."/>
            <person name="Horn M."/>
        </authorList>
    </citation>
    <scope>NUCLEOTIDE SEQUENCE [LARGE SCALE GENOMIC DNA]</scope>
    <source>
        <strain evidence="10">ATCC VR-1471 / Z</strain>
    </source>
</reference>
<comment type="similarity">
    <text evidence="2">Belongs to the ABC-4 integral membrane protein family. LolC/E subfamily.</text>
</comment>
<protein>
    <recommendedName>
        <fullName evidence="8">ABC3 transporter permease C-terminal domain-containing protein</fullName>
    </recommendedName>
</protein>
<dbReference type="EMBL" id="FR872582">
    <property type="protein sequence ID" value="CCB88823.1"/>
    <property type="molecule type" value="Genomic_DNA"/>
</dbReference>
<evidence type="ECO:0000256" key="6">
    <source>
        <dbReference type="ARBA" id="ARBA00023136"/>
    </source>
</evidence>
<keyword evidence="3" id="KW-1003">Cell membrane</keyword>
<evidence type="ECO:0000256" key="4">
    <source>
        <dbReference type="ARBA" id="ARBA00022692"/>
    </source>
</evidence>
<sequence>MLFEFSIAKKYLVPKKKQLSLSLISLMSVGVISLVVWLILVFLSVTDGIEKNWLKKLTSFNAPIQITPTDAYYQSYYYQVDSISGESEFTYKSIGEKAAATLTDPYNPEEDLALPSYWPDREVNADGTTMDFVKLAFSSIEGQNIPLIAQDYEVSGALLKLRMLRAQGPSFAPQENTTQSYLTQASYINSFSDKSPHLHSLIDPPRIEDLNHLFYLAELSPDTPTADQPDRVGKGSGADLRTNLASLLENITIKRMRSLGQKASYLGPILPENQSFDVIAYKKQGRISYLVFSDQERKKSPYFEKGTVKRQNDKLIFASSEGKIELSFAIPLFLEEALSMEAKLAPYILSQVKTLQDLKLDVRFTLQGQTVAGTIPWESLEIEEAIAKTSFDTPPNHPPPWTYQVGGLAVLPQKGQGAAAVLLPKNFQANGVKIGDTGYFSYNAATASAIQEQRLPVFIAGFYDPGVMAIGARMILTEPDVVHTINTSSQTYSFDQNMMNGIQVWFSDLSKTAEVQKELTDAFNRAGILPYWKITPYYDYDFAKDLLMQFQSDKYLFTLIGIIVLIVACSNIISLLVILVNDKKKEIAILSAMGASKKSIAWIFTLCGGIMGCFSTLIGTTAALLTIHNIDAVVHFLSFLQGHEAFNAVFYGKSLPSELSERALMFILIATPIISLLAGLVPALKASKVHPSKILRSE</sequence>
<feature type="domain" description="ABC3 transporter permease C-terminal" evidence="8">
    <location>
        <begin position="559"/>
        <end position="691"/>
    </location>
</feature>
<dbReference type="Proteomes" id="UP000000496">
    <property type="component" value="Chromosome gsn.131"/>
</dbReference>
<feature type="transmembrane region" description="Helical" evidence="7">
    <location>
        <begin position="21"/>
        <end position="45"/>
    </location>
</feature>
<evidence type="ECO:0000313" key="9">
    <source>
        <dbReference type="EMBL" id="CCB88823.1"/>
    </source>
</evidence>
<keyword evidence="6 7" id="KW-0472">Membrane</keyword>
<dbReference type="InterPro" id="IPR051447">
    <property type="entry name" value="Lipoprotein-release_system"/>
</dbReference>
<evidence type="ECO:0000256" key="5">
    <source>
        <dbReference type="ARBA" id="ARBA00022989"/>
    </source>
</evidence>
<dbReference type="OrthoDB" id="18897at2"/>